<accession>A0ABM6BIL0</accession>
<feature type="domain" description="Putative tail fiber protein gp53-like C-terminal" evidence="2">
    <location>
        <begin position="343"/>
        <end position="424"/>
    </location>
</feature>
<name>A0ABM6BIL0_YERET</name>
<evidence type="ECO:0000259" key="2">
    <source>
        <dbReference type="Pfam" id="PF21882"/>
    </source>
</evidence>
<dbReference type="Pfam" id="PF21882">
    <property type="entry name" value="Gp53-like_C"/>
    <property type="match status" value="1"/>
</dbReference>
<organism evidence="3 4">
    <name type="scientific">Yersinia entomophaga</name>
    <dbReference type="NCBI Taxonomy" id="935293"/>
    <lineage>
        <taxon>Bacteria</taxon>
        <taxon>Pseudomonadati</taxon>
        <taxon>Pseudomonadota</taxon>
        <taxon>Gammaproteobacteria</taxon>
        <taxon>Enterobacterales</taxon>
        <taxon>Yersiniaceae</taxon>
        <taxon>Yersinia</taxon>
    </lineage>
</organism>
<reference evidence="3 4" key="1">
    <citation type="journal article" date="2016" name="Toxins">
        <title>The Draft Genome Sequence of the Yersinia entomophaga Entomopathogenic Type Strain MH96T.</title>
        <authorList>
            <person name="Hurst M.R."/>
            <person name="Beattie A."/>
            <person name="Altermann E."/>
            <person name="Moraga R.M."/>
            <person name="Harper L.A."/>
            <person name="Calder J."/>
            <person name="Laugraud A."/>
        </authorList>
    </citation>
    <scope>NUCLEOTIDE SEQUENCE [LARGE SCALE GENOMIC DNA]</scope>
    <source>
        <strain evidence="3 4">MH96</strain>
    </source>
</reference>
<dbReference type="RefSeq" id="WP_201030827.1">
    <property type="nucleotide sequence ID" value="NZ_CP010029.1"/>
</dbReference>
<feature type="region of interest" description="Disordered" evidence="1">
    <location>
        <begin position="1"/>
        <end position="36"/>
    </location>
</feature>
<evidence type="ECO:0000313" key="3">
    <source>
        <dbReference type="EMBL" id="ANI29428.1"/>
    </source>
</evidence>
<sequence length="424" mass="44015">MNRNDEPKKQPVPFGINGQREAIIPDTPSGDNSASYEKGFPPITMVLKAAGGLPPKGQDMNQILYELSNLLRWFSAGALNTFDADFNEGIGGYPKGAVILGNDAETIFINRLNGNKSNPNTTPTNWFNLSTGYLKTASNLSEIATAGPAAVAAAVANLGLTEAAAAAADALKKSANLSDLASKPASRTNLGLGNSSTRDVALVSDYPIGTADKVVTLPGLVSYALAQSKNLSDVTNAATARNNLGLGNSSTLDVGSAANTVAAGNDTRITGALQKTQNLNDLSDKPQSRVNLGLGNSSTRDVATSAEIPVGTADKVLTLPGLMILFGKINFTGNSFIRIPDRPGGLIIQWGKATGLATGTSFSTVTFPTAFPNYTGSVITTRNYSAAATGAQANQTVRNVTSTTFEVNAADTVVVDLFWVAFGY</sequence>
<dbReference type="EMBL" id="CP010029">
    <property type="protein sequence ID" value="ANI29428.1"/>
    <property type="molecule type" value="Genomic_DNA"/>
</dbReference>
<protein>
    <submittedName>
        <fullName evidence="3">Tail fiber protein</fullName>
    </submittedName>
</protein>
<keyword evidence="4" id="KW-1185">Reference proteome</keyword>
<gene>
    <name evidence="3" type="ORF">PL78_06180</name>
</gene>
<proteinExistence type="predicted"/>
<evidence type="ECO:0000256" key="1">
    <source>
        <dbReference type="SAM" id="MobiDB-lite"/>
    </source>
</evidence>
<dbReference type="Proteomes" id="UP000266744">
    <property type="component" value="Chromosome"/>
</dbReference>
<dbReference type="InterPro" id="IPR054075">
    <property type="entry name" value="Gp53-like_C"/>
</dbReference>
<evidence type="ECO:0000313" key="4">
    <source>
        <dbReference type="Proteomes" id="UP000266744"/>
    </source>
</evidence>
<dbReference type="Gene3D" id="2.60.40.3940">
    <property type="match status" value="1"/>
</dbReference>